<accession>A0A1T5AY13</accession>
<dbReference type="STRING" id="439228.SAMN06295920_102298"/>
<keyword evidence="2" id="KW-1185">Reference proteome</keyword>
<organism evidence="1 2">
    <name type="scientific">Rhizorhabdus histidinilytica</name>
    <dbReference type="NCBI Taxonomy" id="439228"/>
    <lineage>
        <taxon>Bacteria</taxon>
        <taxon>Pseudomonadati</taxon>
        <taxon>Pseudomonadota</taxon>
        <taxon>Alphaproteobacteria</taxon>
        <taxon>Sphingomonadales</taxon>
        <taxon>Sphingomonadaceae</taxon>
        <taxon>Rhizorhabdus</taxon>
    </lineage>
</organism>
<proteinExistence type="predicted"/>
<dbReference type="EMBL" id="FUYM01000002">
    <property type="protein sequence ID" value="SKB39709.1"/>
    <property type="molecule type" value="Genomic_DNA"/>
</dbReference>
<protein>
    <submittedName>
        <fullName evidence="1">Uncharacterized protein</fullName>
    </submittedName>
</protein>
<dbReference type="Proteomes" id="UP000189818">
    <property type="component" value="Unassembled WGS sequence"/>
</dbReference>
<reference evidence="2" key="1">
    <citation type="submission" date="2017-02" db="EMBL/GenBank/DDBJ databases">
        <authorList>
            <person name="Varghese N."/>
            <person name="Submissions S."/>
        </authorList>
    </citation>
    <scope>NUCLEOTIDE SEQUENCE [LARGE SCALE GENOMIC DNA]</scope>
    <source>
        <strain evidence="2">UM2</strain>
    </source>
</reference>
<dbReference type="RefSeq" id="WP_079647051.1">
    <property type="nucleotide sequence ID" value="NZ_FUYM01000002.1"/>
</dbReference>
<evidence type="ECO:0000313" key="1">
    <source>
        <dbReference type="EMBL" id="SKB39709.1"/>
    </source>
</evidence>
<sequence>MPLQSARAASKGAAPFKASAIGCENGRHSAVSASKVEINGVVHAICRHCGCELMRLGASRRWFRTGQMGG</sequence>
<evidence type="ECO:0000313" key="2">
    <source>
        <dbReference type="Proteomes" id="UP000189818"/>
    </source>
</evidence>
<gene>
    <name evidence="1" type="ORF">SAMN06295920_102298</name>
</gene>
<dbReference type="AlphaFoldDB" id="A0A1T5AY13"/>
<name>A0A1T5AY13_9SPHN</name>
<dbReference type="OrthoDB" id="7509143at2"/>